<accession>A0A1G5QHP3</accession>
<reference evidence="2 3" key="1">
    <citation type="submission" date="2016-10" db="EMBL/GenBank/DDBJ databases">
        <authorList>
            <person name="de Groot N.N."/>
        </authorList>
    </citation>
    <scope>NUCLEOTIDE SEQUENCE [LARGE SCALE GENOMIC DNA]</scope>
    <source>
        <strain evidence="2 3">U95</strain>
    </source>
</reference>
<protein>
    <submittedName>
        <fullName evidence="2">Type VI secretion system protein ImpA</fullName>
    </submittedName>
</protein>
<evidence type="ECO:0000313" key="3">
    <source>
        <dbReference type="Proteomes" id="UP000198767"/>
    </source>
</evidence>
<dbReference type="AlphaFoldDB" id="A0A1G5QHP3"/>
<keyword evidence="3" id="KW-1185">Reference proteome</keyword>
<dbReference type="InterPro" id="IPR010657">
    <property type="entry name" value="ImpA_N"/>
</dbReference>
<organism evidence="2 3">
    <name type="scientific">Epibacterium ulvae</name>
    <dbReference type="NCBI Taxonomy" id="1156985"/>
    <lineage>
        <taxon>Bacteria</taxon>
        <taxon>Pseudomonadati</taxon>
        <taxon>Pseudomonadota</taxon>
        <taxon>Alphaproteobacteria</taxon>
        <taxon>Rhodobacterales</taxon>
        <taxon>Roseobacteraceae</taxon>
        <taxon>Epibacterium</taxon>
    </lineage>
</organism>
<dbReference type="Proteomes" id="UP000198767">
    <property type="component" value="Unassembled WGS sequence"/>
</dbReference>
<dbReference type="InterPro" id="IPR017740">
    <property type="entry name" value="TssA-like"/>
</dbReference>
<dbReference type="OrthoDB" id="9771118at2"/>
<dbReference type="EMBL" id="FMWG01000004">
    <property type="protein sequence ID" value="SCZ61395.1"/>
    <property type="molecule type" value="Genomic_DNA"/>
</dbReference>
<dbReference type="PANTHER" id="PTHR37951:SF1">
    <property type="entry name" value="TYPE VI SECRETION SYSTEM COMPONENT TSSA1"/>
    <property type="match status" value="1"/>
</dbReference>
<evidence type="ECO:0000259" key="1">
    <source>
        <dbReference type="Pfam" id="PF06812"/>
    </source>
</evidence>
<gene>
    <name evidence="2" type="ORF">SAMN04488118_104236</name>
</gene>
<dbReference type="Pfam" id="PF06812">
    <property type="entry name" value="ImpA_N"/>
    <property type="match status" value="1"/>
</dbReference>
<dbReference type="STRING" id="1156985.SAMN04488118_104236"/>
<sequence length="466" mass="49471">MADILAPIPGDSPYGVFLKGERQIYRGLRNAFNGAQAAWRKYSETPDALADSENQSANAVAWEALAEQCASCLCETSKDLEILSWYVASKLHGHKPFEKTRDALAAMADLLETGFENLQPNPPVEKLRGDTDEVKAAEIAELRLRSFVQLFGEVEGSGLLNAPLTNLPLIGEVTFGKFLLADKDGNLEELKAEVMAHIGGEGQALTSKIEALQSMHDLITGIDKRVKTYATAHGQTPPSIGYGLRQITDMLSAIQRLVEGLGFPWPGEEAIAEEGAAEESVQPEEQSNTGEVRAPAATASGGRFNPTGNVANRKDALKAIAQLATYFRTTEPHSPICLLLDRAVRWGNLSAAELYREILSEGSVGMAQMALMTGLESQGFADRYGTAGAGASGGVEHPTLDNYAAALPVPAATPLNSVPAPAVPVPSAAASAAVPSAQAAPAPVLEPIEIQEENAEVSGEVEDFQW</sequence>
<feature type="domain" description="ImpA N-terminal" evidence="1">
    <location>
        <begin position="5"/>
        <end position="127"/>
    </location>
</feature>
<name>A0A1G5QHP3_9RHOB</name>
<evidence type="ECO:0000313" key="2">
    <source>
        <dbReference type="EMBL" id="SCZ61395.1"/>
    </source>
</evidence>
<dbReference type="PANTHER" id="PTHR37951">
    <property type="entry name" value="CYTOPLASMIC PROTEIN-RELATED"/>
    <property type="match status" value="1"/>
</dbReference>
<dbReference type="RefSeq" id="WP_090217995.1">
    <property type="nucleotide sequence ID" value="NZ_FMWG01000004.1"/>
</dbReference>
<proteinExistence type="predicted"/>